<dbReference type="InterPro" id="IPR007648">
    <property type="entry name" value="ATPase_inhibitor_mt"/>
</dbReference>
<evidence type="ECO:0000313" key="6">
    <source>
        <dbReference type="EMBL" id="CAI2186338.1"/>
    </source>
</evidence>
<dbReference type="AlphaFoldDB" id="A0A9W4SYJ5"/>
<evidence type="ECO:0000313" key="7">
    <source>
        <dbReference type="Proteomes" id="UP001153678"/>
    </source>
</evidence>
<accession>A0A9W4SYJ5</accession>
<organism evidence="6 7">
    <name type="scientific">Funneliformis geosporum</name>
    <dbReference type="NCBI Taxonomy" id="1117311"/>
    <lineage>
        <taxon>Eukaryota</taxon>
        <taxon>Fungi</taxon>
        <taxon>Fungi incertae sedis</taxon>
        <taxon>Mucoromycota</taxon>
        <taxon>Glomeromycotina</taxon>
        <taxon>Glomeromycetes</taxon>
        <taxon>Glomerales</taxon>
        <taxon>Glomeraceae</taxon>
        <taxon>Funneliformis</taxon>
    </lineage>
</organism>
<dbReference type="GO" id="GO:0042030">
    <property type="term" value="F:ATPase inhibitor activity"/>
    <property type="evidence" value="ECO:0007669"/>
    <property type="project" value="InterPro"/>
</dbReference>
<evidence type="ECO:0000256" key="5">
    <source>
        <dbReference type="SAM" id="Coils"/>
    </source>
</evidence>
<dbReference type="OrthoDB" id="2396499at2759"/>
<name>A0A9W4SYJ5_9GLOM</name>
<protein>
    <recommendedName>
        <fullName evidence="4">ATPase inhibitor, mitochondrial</fullName>
    </recommendedName>
</protein>
<dbReference type="EMBL" id="CAMKVN010004095">
    <property type="protein sequence ID" value="CAI2186338.1"/>
    <property type="molecule type" value="Genomic_DNA"/>
</dbReference>
<evidence type="ECO:0000256" key="2">
    <source>
        <dbReference type="ARBA" id="ARBA00010901"/>
    </source>
</evidence>
<keyword evidence="7" id="KW-1185">Reference proteome</keyword>
<dbReference type="GO" id="GO:0005739">
    <property type="term" value="C:mitochondrion"/>
    <property type="evidence" value="ECO:0007669"/>
    <property type="project" value="UniProtKB-SubCell"/>
</dbReference>
<proteinExistence type="inferred from homology"/>
<comment type="caution">
    <text evidence="6">The sequence shown here is derived from an EMBL/GenBank/DDBJ whole genome shotgun (WGS) entry which is preliminary data.</text>
</comment>
<sequence>MRTVLSRFGSFCLFKNNVQTATLARQNCLLLNTQLAAATTIFTRSRYYASGPEGHIRDASDSAFSKKEKAIEDQWIRAHDAEKIKHLREEIAKQKEKLAEIEGNLDELHSKNKKD</sequence>
<dbReference type="Proteomes" id="UP001153678">
    <property type="component" value="Unassembled WGS sequence"/>
</dbReference>
<keyword evidence="5" id="KW-0175">Coiled coil</keyword>
<feature type="coiled-coil region" evidence="5">
    <location>
        <begin position="77"/>
        <end position="111"/>
    </location>
</feature>
<dbReference type="Pfam" id="PF04568">
    <property type="entry name" value="IATP"/>
    <property type="match status" value="1"/>
</dbReference>
<gene>
    <name evidence="6" type="ORF">FWILDA_LOCUS12525</name>
</gene>
<dbReference type="Gene3D" id="1.20.5.500">
    <property type="entry name" value="Single helix bin"/>
    <property type="match status" value="1"/>
</dbReference>
<comment type="similarity">
    <text evidence="2 4">Belongs to the ATPase inhibitor family.</text>
</comment>
<evidence type="ECO:0000256" key="3">
    <source>
        <dbReference type="ARBA" id="ARBA00023128"/>
    </source>
</evidence>
<reference evidence="6" key="1">
    <citation type="submission" date="2022-08" db="EMBL/GenBank/DDBJ databases">
        <authorList>
            <person name="Kallberg Y."/>
            <person name="Tangrot J."/>
            <person name="Rosling A."/>
        </authorList>
    </citation>
    <scope>NUCLEOTIDE SEQUENCE</scope>
    <source>
        <strain evidence="6">Wild A</strain>
    </source>
</reference>
<comment type="function">
    <text evidence="4">Inhibits the enzyme activity of ATPase.</text>
</comment>
<evidence type="ECO:0000256" key="1">
    <source>
        <dbReference type="ARBA" id="ARBA00004173"/>
    </source>
</evidence>
<evidence type="ECO:0000256" key="4">
    <source>
        <dbReference type="RuleBase" id="RU368087"/>
    </source>
</evidence>
<comment type="subcellular location">
    <subcellularLocation>
        <location evidence="1">Mitochondrion</location>
    </subcellularLocation>
</comment>
<keyword evidence="3" id="KW-0496">Mitochondrion</keyword>